<dbReference type="Proteomes" id="UP000028990">
    <property type="component" value="Unassembled WGS sequence"/>
</dbReference>
<proteinExistence type="inferred from homology"/>
<organism evidence="8 9">
    <name type="scientific">Fukomys damarensis</name>
    <name type="common">Damaraland mole rat</name>
    <name type="synonym">Cryptomys damarensis</name>
    <dbReference type="NCBI Taxonomy" id="885580"/>
    <lineage>
        <taxon>Eukaryota</taxon>
        <taxon>Metazoa</taxon>
        <taxon>Chordata</taxon>
        <taxon>Craniata</taxon>
        <taxon>Vertebrata</taxon>
        <taxon>Euteleostomi</taxon>
        <taxon>Mammalia</taxon>
        <taxon>Eutheria</taxon>
        <taxon>Euarchontoglires</taxon>
        <taxon>Glires</taxon>
        <taxon>Rodentia</taxon>
        <taxon>Hystricomorpha</taxon>
        <taxon>Bathyergidae</taxon>
        <taxon>Fukomys</taxon>
    </lineage>
</organism>
<dbReference type="OrthoDB" id="9428792at2759"/>
<protein>
    <submittedName>
        <fullName evidence="8">Hepcidin</fullName>
    </submittedName>
</protein>
<comment type="similarity">
    <text evidence="2">Belongs to the hepcidin family.</text>
</comment>
<dbReference type="PANTHER" id="PTHR16877:SF0">
    <property type="entry name" value="HEPCIDIN"/>
    <property type="match status" value="1"/>
</dbReference>
<keyword evidence="3" id="KW-0964">Secreted</keyword>
<dbReference type="GO" id="GO:0005615">
    <property type="term" value="C:extracellular space"/>
    <property type="evidence" value="ECO:0007669"/>
    <property type="project" value="TreeGrafter"/>
</dbReference>
<evidence type="ECO:0000313" key="8">
    <source>
        <dbReference type="EMBL" id="KFO32377.1"/>
    </source>
</evidence>
<dbReference type="STRING" id="885580.ENSFDAP00000022136"/>
<keyword evidence="4" id="KW-0372">Hormone</keyword>
<feature type="chain" id="PRO_5001873258" evidence="7">
    <location>
        <begin position="24"/>
        <end position="83"/>
    </location>
</feature>
<evidence type="ECO:0000256" key="7">
    <source>
        <dbReference type="SAM" id="SignalP"/>
    </source>
</evidence>
<dbReference type="GO" id="GO:0006879">
    <property type="term" value="P:intracellular iron ion homeostasis"/>
    <property type="evidence" value="ECO:0007669"/>
    <property type="project" value="InterPro"/>
</dbReference>
<name>A0A091DMQ3_FUKDA</name>
<evidence type="ECO:0000256" key="4">
    <source>
        <dbReference type="ARBA" id="ARBA00022702"/>
    </source>
</evidence>
<dbReference type="AlphaFoldDB" id="A0A091DMQ3"/>
<dbReference type="GO" id="GO:0034760">
    <property type="term" value="P:negative regulation of iron ion transmembrane transport"/>
    <property type="evidence" value="ECO:0007669"/>
    <property type="project" value="TreeGrafter"/>
</dbReference>
<dbReference type="Pfam" id="PF06446">
    <property type="entry name" value="Hepcidin"/>
    <property type="match status" value="1"/>
</dbReference>
<dbReference type="EMBL" id="KN122176">
    <property type="protein sequence ID" value="KFO32377.1"/>
    <property type="molecule type" value="Genomic_DNA"/>
</dbReference>
<comment type="subcellular location">
    <subcellularLocation>
        <location evidence="1">Secreted</location>
    </subcellularLocation>
</comment>
<dbReference type="OMA" id="PICLFCC"/>
<feature type="signal peptide" evidence="7">
    <location>
        <begin position="1"/>
        <end position="23"/>
    </location>
</feature>
<reference evidence="8 9" key="1">
    <citation type="submission" date="2013-11" db="EMBL/GenBank/DDBJ databases">
        <title>The Damaraland mole rat (Fukomys damarensis) genome and evolution of African mole rats.</title>
        <authorList>
            <person name="Gladyshev V.N."/>
            <person name="Fang X."/>
        </authorList>
    </citation>
    <scope>NUCLEOTIDE SEQUENCE [LARGE SCALE GENOMIC DNA]</scope>
    <source>
        <tissue evidence="8">Liver</tissue>
    </source>
</reference>
<evidence type="ECO:0000256" key="6">
    <source>
        <dbReference type="ARBA" id="ARBA00023157"/>
    </source>
</evidence>
<dbReference type="PANTHER" id="PTHR16877">
    <property type="entry name" value="HEPCIDIN"/>
    <property type="match status" value="1"/>
</dbReference>
<dbReference type="eggNOG" id="ENOG502T0FU">
    <property type="taxonomic scope" value="Eukaryota"/>
</dbReference>
<evidence type="ECO:0000313" key="9">
    <source>
        <dbReference type="Proteomes" id="UP000028990"/>
    </source>
</evidence>
<evidence type="ECO:0000256" key="5">
    <source>
        <dbReference type="ARBA" id="ARBA00022729"/>
    </source>
</evidence>
<keyword evidence="9" id="KW-1185">Reference proteome</keyword>
<sequence>MALNTQIQAACLLALLLASLTSGSIVQPQTGQLADLQPHSTTEAKASFTPTLQRLRRRDTHFPICVFCCGCCKNTRCGICCKT</sequence>
<evidence type="ECO:0000256" key="2">
    <source>
        <dbReference type="ARBA" id="ARBA00008022"/>
    </source>
</evidence>
<accession>A0A091DMQ3</accession>
<keyword evidence="5 7" id="KW-0732">Signal</keyword>
<dbReference type="InterPro" id="IPR010500">
    <property type="entry name" value="Hepcidin"/>
</dbReference>
<evidence type="ECO:0000256" key="3">
    <source>
        <dbReference type="ARBA" id="ARBA00022525"/>
    </source>
</evidence>
<dbReference type="GO" id="GO:0042742">
    <property type="term" value="P:defense response to bacterium"/>
    <property type="evidence" value="ECO:0007669"/>
    <property type="project" value="TreeGrafter"/>
</dbReference>
<gene>
    <name evidence="8" type="ORF">H920_06222</name>
</gene>
<keyword evidence="6" id="KW-1015">Disulfide bond</keyword>
<evidence type="ECO:0000256" key="1">
    <source>
        <dbReference type="ARBA" id="ARBA00004613"/>
    </source>
</evidence>
<dbReference type="GO" id="GO:0005179">
    <property type="term" value="F:hormone activity"/>
    <property type="evidence" value="ECO:0007669"/>
    <property type="project" value="UniProtKB-KW"/>
</dbReference>